<dbReference type="HOGENOM" id="CLU_001771_0_3_7"/>
<dbReference type="InterPro" id="IPR023298">
    <property type="entry name" value="ATPase_P-typ_TM_dom_sf"/>
</dbReference>
<evidence type="ECO:0000256" key="21">
    <source>
        <dbReference type="RuleBase" id="RU362081"/>
    </source>
</evidence>
<keyword evidence="12 21" id="KW-0067">ATP-binding</keyword>
<keyword evidence="15 21" id="KW-1133">Transmembrane helix</keyword>
<evidence type="ECO:0000256" key="20">
    <source>
        <dbReference type="ARBA" id="ARBA00049289"/>
    </source>
</evidence>
<dbReference type="InterPro" id="IPR017969">
    <property type="entry name" value="Heavy-metal-associated_CS"/>
</dbReference>
<evidence type="ECO:0000313" key="23">
    <source>
        <dbReference type="EMBL" id="ACV69161.1"/>
    </source>
</evidence>
<protein>
    <recommendedName>
        <fullName evidence="3">P-type Cu(+) transporter</fullName>
        <ecNumber evidence="3">7.2.2.8</ecNumber>
    </recommendedName>
    <alternativeName>
        <fullName evidence="19">Cu(+)-exporting ATPase</fullName>
    </alternativeName>
</protein>
<feature type="transmembrane region" description="Helical" evidence="21">
    <location>
        <begin position="430"/>
        <end position="451"/>
    </location>
</feature>
<accession>C8X414</accession>
<feature type="domain" description="HMA" evidence="22">
    <location>
        <begin position="9"/>
        <end position="75"/>
    </location>
</feature>
<dbReference type="GO" id="GO:0043682">
    <property type="term" value="F:P-type divalent copper transporter activity"/>
    <property type="evidence" value="ECO:0007669"/>
    <property type="project" value="TreeGrafter"/>
</dbReference>
<dbReference type="PROSITE" id="PS00154">
    <property type="entry name" value="ATPASE_E1_E2"/>
    <property type="match status" value="1"/>
</dbReference>
<feature type="transmembrane region" description="Helical" evidence="21">
    <location>
        <begin position="279"/>
        <end position="296"/>
    </location>
</feature>
<dbReference type="CDD" id="cd02094">
    <property type="entry name" value="P-type_ATPase_Cu-like"/>
    <property type="match status" value="1"/>
</dbReference>
<dbReference type="InterPro" id="IPR036163">
    <property type="entry name" value="HMA_dom_sf"/>
</dbReference>
<dbReference type="GO" id="GO:0060003">
    <property type="term" value="P:copper ion export"/>
    <property type="evidence" value="ECO:0007669"/>
    <property type="project" value="UniProtKB-ARBA"/>
</dbReference>
<dbReference type="InterPro" id="IPR036412">
    <property type="entry name" value="HAD-like_sf"/>
</dbReference>
<dbReference type="InterPro" id="IPR006122">
    <property type="entry name" value="HMA_Cu_ion-bd"/>
</dbReference>
<reference evidence="23 24" key="2">
    <citation type="journal article" date="2010" name="Stand. Genomic Sci.">
        <title>Complete genome sequence of Desulfohalobium retbaense type strain (HR(100)).</title>
        <authorList>
            <person name="Spring S."/>
            <person name="Nolan M."/>
            <person name="Lapidus A."/>
            <person name="Glavina Del Rio T."/>
            <person name="Copeland A."/>
            <person name="Tice H."/>
            <person name="Cheng J.F."/>
            <person name="Lucas S."/>
            <person name="Land M."/>
            <person name="Chen F."/>
            <person name="Bruce D."/>
            <person name="Goodwin L."/>
            <person name="Pitluck S."/>
            <person name="Ivanova N."/>
            <person name="Mavromatis K."/>
            <person name="Mikhailova N."/>
            <person name="Pati A."/>
            <person name="Chen A."/>
            <person name="Palaniappan K."/>
            <person name="Hauser L."/>
            <person name="Chang Y.J."/>
            <person name="Jeffries C.D."/>
            <person name="Munk C."/>
            <person name="Kiss H."/>
            <person name="Chain P."/>
            <person name="Han C."/>
            <person name="Brettin T."/>
            <person name="Detter J.C."/>
            <person name="Schuler E."/>
            <person name="Goker M."/>
            <person name="Rohde M."/>
            <person name="Bristow J."/>
            <person name="Eisen J.A."/>
            <person name="Markowitz V."/>
            <person name="Hugenholtz P."/>
            <person name="Kyrpides N.C."/>
            <person name="Klenk H.P."/>
        </authorList>
    </citation>
    <scope>NUCLEOTIDE SEQUENCE [LARGE SCALE GENOMIC DNA]</scope>
    <source>
        <strain evidence="23 24">DSM 5692</strain>
    </source>
</reference>
<comment type="similarity">
    <text evidence="2 21">Belongs to the cation transport ATPase (P-type) (TC 3.A.3) family. Type IB subfamily.</text>
</comment>
<dbReference type="SFLD" id="SFLDF00027">
    <property type="entry name" value="p-type_atpase"/>
    <property type="match status" value="1"/>
</dbReference>
<keyword evidence="14" id="KW-1278">Translocase</keyword>
<feature type="transmembrane region" description="Helical" evidence="21">
    <location>
        <begin position="778"/>
        <end position="800"/>
    </location>
</feature>
<dbReference type="PROSITE" id="PS01047">
    <property type="entry name" value="HMA_1"/>
    <property type="match status" value="2"/>
</dbReference>
<evidence type="ECO:0000256" key="18">
    <source>
        <dbReference type="ARBA" id="ARBA00023136"/>
    </source>
</evidence>
<dbReference type="SFLD" id="SFLDG00002">
    <property type="entry name" value="C1.7:_P-type_atpase_like"/>
    <property type="match status" value="1"/>
</dbReference>
<feature type="transmembrane region" description="Helical" evidence="21">
    <location>
        <begin position="806"/>
        <end position="827"/>
    </location>
</feature>
<proteinExistence type="inferred from homology"/>
<evidence type="ECO:0000256" key="12">
    <source>
        <dbReference type="ARBA" id="ARBA00022840"/>
    </source>
</evidence>
<dbReference type="Pfam" id="PF00403">
    <property type="entry name" value="HMA"/>
    <property type="match status" value="2"/>
</dbReference>
<keyword evidence="4" id="KW-0813">Transport</keyword>
<keyword evidence="10 21" id="KW-0547">Nucleotide-binding</keyword>
<keyword evidence="16" id="KW-0186">Copper</keyword>
<comment type="subcellular location">
    <subcellularLocation>
        <location evidence="1">Cell membrane</location>
        <topology evidence="1">Multi-pass membrane protein</topology>
    </subcellularLocation>
</comment>
<dbReference type="GO" id="GO:0055070">
    <property type="term" value="P:copper ion homeostasis"/>
    <property type="evidence" value="ECO:0007669"/>
    <property type="project" value="TreeGrafter"/>
</dbReference>
<dbReference type="CDD" id="cd00371">
    <property type="entry name" value="HMA"/>
    <property type="match status" value="2"/>
</dbReference>
<dbReference type="PROSITE" id="PS50846">
    <property type="entry name" value="HMA_2"/>
    <property type="match status" value="2"/>
</dbReference>
<dbReference type="Gene3D" id="3.40.50.1000">
    <property type="entry name" value="HAD superfamily/HAD-like"/>
    <property type="match status" value="1"/>
</dbReference>
<dbReference type="Gene3D" id="3.40.1110.10">
    <property type="entry name" value="Calcium-transporting ATPase, cytoplasmic domain N"/>
    <property type="match status" value="1"/>
</dbReference>
<keyword evidence="17" id="KW-0406">Ion transport</keyword>
<evidence type="ECO:0000256" key="19">
    <source>
        <dbReference type="ARBA" id="ARBA00033239"/>
    </source>
</evidence>
<dbReference type="NCBIfam" id="TIGR01494">
    <property type="entry name" value="ATPase_P-type"/>
    <property type="match status" value="1"/>
</dbReference>
<evidence type="ECO:0000256" key="13">
    <source>
        <dbReference type="ARBA" id="ARBA00022842"/>
    </source>
</evidence>
<dbReference type="InterPro" id="IPR027256">
    <property type="entry name" value="P-typ_ATPase_IB"/>
</dbReference>
<dbReference type="PANTHER" id="PTHR43520">
    <property type="entry name" value="ATP7, ISOFORM B"/>
    <property type="match status" value="1"/>
</dbReference>
<evidence type="ECO:0000256" key="3">
    <source>
        <dbReference type="ARBA" id="ARBA00012517"/>
    </source>
</evidence>
<keyword evidence="9" id="KW-0677">Repeat</keyword>
<reference evidence="24" key="1">
    <citation type="submission" date="2009-09" db="EMBL/GenBank/DDBJ databases">
        <title>The complete chromosome of Desulfohalobium retbaense DSM 5692.</title>
        <authorList>
            <consortium name="US DOE Joint Genome Institute (JGI-PGF)"/>
            <person name="Lucas S."/>
            <person name="Copeland A."/>
            <person name="Lapidus A."/>
            <person name="Glavina del Rio T."/>
            <person name="Dalin E."/>
            <person name="Tice H."/>
            <person name="Bruce D."/>
            <person name="Goodwin L."/>
            <person name="Pitluck S."/>
            <person name="Kyrpides N."/>
            <person name="Mavromatis K."/>
            <person name="Ivanova N."/>
            <person name="Mikhailova N."/>
            <person name="Munk A.C."/>
            <person name="Brettin T."/>
            <person name="Detter J.C."/>
            <person name="Han C."/>
            <person name="Tapia R."/>
            <person name="Larimer F."/>
            <person name="Land M."/>
            <person name="Hauser L."/>
            <person name="Markowitz V."/>
            <person name="Cheng J.-F."/>
            <person name="Hugenholtz P."/>
            <person name="Woyke T."/>
            <person name="Wu D."/>
            <person name="Spring S."/>
            <person name="Klenk H.-P."/>
            <person name="Eisen J.A."/>
        </authorList>
    </citation>
    <scope>NUCLEOTIDE SEQUENCE [LARGE SCALE GENOMIC DNA]</scope>
    <source>
        <strain evidence="24">DSM 5692</strain>
    </source>
</reference>
<name>C8X414_DESRD</name>
<sequence>MDASTSTPHKGTFSITGMTCAACSSRIERTVNKMEGVQEASVNLAAETMQVSWDPVIVSAEDIVQAVKDAGFNAQPPSSHQQLQLGIRGMTCAACSARVEKALGKLPGVDQAQVNLAAETASVTLDPNKLRFADLQKAVADAGYEAVAMEDSDSAEDQRQQELLDRLHTMRQRLWVAVAFTIPLLIVSMGEMLGLPLPVWLSPQHAPLNFALTQFVLTVPVLWAGRDFYLHGFPNLYRLAPNMDSLIAVGTSAAFVYSTWNLLEIMIGNSPVSRAMDLYFESAAVILTLVSLGKYLENRSKARTSDAIKELMQLRPETATLVRGEELVSVPIQDVRPGDTLLVRPGERIPVDGTVVEGHSSVDESMLTGESLPVGKRIGDALVGGTYNAHGSLRMQADKVGKDTTLSRIIQLVQEAQGSKAPIASLADTVSLYFVPTVMAIALTAGLAWFFVGQTEFTFALRIFIAVMVIACPCALGLATPTAIMVGTGRGAQLGVLIKSGAALEMARKVGAVVFDKTGTLTFGRPELVHTDYMEQDGLDQTTIARLVAGVEQESEHPLAQALVRGLSQEEAILPRPDSFEAVPGKGIRSRIAEHDVLIGNAAFLRDEGIAGIDDPSSQETIRQQSDQGATPIAIAVDGRAAAIFGVADTVKDEASEVVHRLNDLGLKVIMLTGDNSRTARAIAERIGIDDVVAEVLPENKAAAIQDLQQQGHKVAMIGDGINDAPALAAADLGISMGTGIDVAIESGDVVLMQGRLTGVLDALELSRATVRNIKQNLFWAFFYNILGIPVAAGLLYAFGGPTLNPMIAGAAMAMSSVSVVTNALRLRFFQPSYAMR</sequence>
<dbReference type="Pfam" id="PF00702">
    <property type="entry name" value="Hydrolase"/>
    <property type="match status" value="1"/>
</dbReference>
<dbReference type="STRING" id="485915.Dret_1877"/>
<feature type="transmembrane region" description="Helical" evidence="21">
    <location>
        <begin position="174"/>
        <end position="194"/>
    </location>
</feature>
<dbReference type="PRINTS" id="PR00119">
    <property type="entry name" value="CATATPASE"/>
</dbReference>
<dbReference type="InterPro" id="IPR059000">
    <property type="entry name" value="ATPase_P-type_domA"/>
</dbReference>
<evidence type="ECO:0000256" key="9">
    <source>
        <dbReference type="ARBA" id="ARBA00022737"/>
    </source>
</evidence>
<evidence type="ECO:0000256" key="11">
    <source>
        <dbReference type="ARBA" id="ARBA00022796"/>
    </source>
</evidence>
<evidence type="ECO:0000256" key="1">
    <source>
        <dbReference type="ARBA" id="ARBA00004651"/>
    </source>
</evidence>
<dbReference type="NCBIfam" id="TIGR01525">
    <property type="entry name" value="ATPase-IB_hvy"/>
    <property type="match status" value="1"/>
</dbReference>
<dbReference type="InterPro" id="IPR006121">
    <property type="entry name" value="HMA_dom"/>
</dbReference>
<evidence type="ECO:0000256" key="2">
    <source>
        <dbReference type="ARBA" id="ARBA00006024"/>
    </source>
</evidence>
<dbReference type="FunFam" id="3.30.70.100:FF:000005">
    <property type="entry name" value="Copper-exporting P-type ATPase A"/>
    <property type="match status" value="2"/>
</dbReference>
<dbReference type="GO" id="GO:0005524">
    <property type="term" value="F:ATP binding"/>
    <property type="evidence" value="ECO:0007669"/>
    <property type="project" value="UniProtKB-UniRule"/>
</dbReference>
<dbReference type="SFLD" id="SFLDS00003">
    <property type="entry name" value="Haloacid_Dehalogenase"/>
    <property type="match status" value="1"/>
</dbReference>
<dbReference type="eggNOG" id="COG2217">
    <property type="taxonomic scope" value="Bacteria"/>
</dbReference>
<organism evidence="23 24">
    <name type="scientific">Desulfohalobium retbaense (strain ATCC 49708 / DSM 5692 / JCM 16813 / HR100)</name>
    <dbReference type="NCBI Taxonomy" id="485915"/>
    <lineage>
        <taxon>Bacteria</taxon>
        <taxon>Pseudomonadati</taxon>
        <taxon>Thermodesulfobacteriota</taxon>
        <taxon>Desulfovibrionia</taxon>
        <taxon>Desulfovibrionales</taxon>
        <taxon>Desulfohalobiaceae</taxon>
        <taxon>Desulfohalobium</taxon>
    </lineage>
</organism>
<dbReference type="Gene3D" id="3.30.70.100">
    <property type="match status" value="2"/>
</dbReference>
<keyword evidence="18 21" id="KW-0472">Membrane</keyword>
<dbReference type="FunFam" id="2.70.150.10:FF:000020">
    <property type="entry name" value="Copper-exporting P-type ATPase A"/>
    <property type="match status" value="1"/>
</dbReference>
<evidence type="ECO:0000256" key="7">
    <source>
        <dbReference type="ARBA" id="ARBA00022692"/>
    </source>
</evidence>
<dbReference type="EC" id="7.2.2.8" evidence="3"/>
<evidence type="ECO:0000256" key="15">
    <source>
        <dbReference type="ARBA" id="ARBA00022989"/>
    </source>
</evidence>
<dbReference type="InterPro" id="IPR001757">
    <property type="entry name" value="P_typ_ATPase"/>
</dbReference>
<dbReference type="InterPro" id="IPR008250">
    <property type="entry name" value="ATPase_P-typ_transduc_dom_A_sf"/>
</dbReference>
<dbReference type="PROSITE" id="PS01229">
    <property type="entry name" value="COF_2"/>
    <property type="match status" value="1"/>
</dbReference>
<dbReference type="GO" id="GO:0005886">
    <property type="term" value="C:plasma membrane"/>
    <property type="evidence" value="ECO:0007669"/>
    <property type="project" value="UniProtKB-SubCell"/>
</dbReference>
<evidence type="ECO:0000256" key="16">
    <source>
        <dbReference type="ARBA" id="ARBA00023008"/>
    </source>
</evidence>
<keyword evidence="8 21" id="KW-0479">Metal-binding</keyword>
<dbReference type="GO" id="GO:0140581">
    <property type="term" value="F:P-type monovalent copper transporter activity"/>
    <property type="evidence" value="ECO:0007669"/>
    <property type="project" value="UniProtKB-EC"/>
</dbReference>
<dbReference type="OrthoDB" id="9763278at2"/>
<dbReference type="PRINTS" id="PR00942">
    <property type="entry name" value="CUATPASEI"/>
</dbReference>
<feature type="transmembrane region" description="Helical" evidence="21">
    <location>
        <begin position="206"/>
        <end position="225"/>
    </location>
</feature>
<feature type="transmembrane region" description="Helical" evidence="21">
    <location>
        <begin position="246"/>
        <end position="267"/>
    </location>
</feature>
<evidence type="ECO:0000256" key="14">
    <source>
        <dbReference type="ARBA" id="ARBA00022967"/>
    </source>
</evidence>
<evidence type="ECO:0000259" key="22">
    <source>
        <dbReference type="PROSITE" id="PS50846"/>
    </source>
</evidence>
<feature type="transmembrane region" description="Helical" evidence="21">
    <location>
        <begin position="457"/>
        <end position="480"/>
    </location>
</feature>
<evidence type="ECO:0000256" key="6">
    <source>
        <dbReference type="ARBA" id="ARBA00022553"/>
    </source>
</evidence>
<dbReference type="InterPro" id="IPR023214">
    <property type="entry name" value="HAD_sf"/>
</dbReference>
<keyword evidence="24" id="KW-1185">Reference proteome</keyword>
<comment type="catalytic activity">
    <reaction evidence="20">
        <text>Cu(+)(in) + ATP + H2O = Cu(+)(out) + ADP + phosphate + H(+)</text>
        <dbReference type="Rhea" id="RHEA:25792"/>
        <dbReference type="ChEBI" id="CHEBI:15377"/>
        <dbReference type="ChEBI" id="CHEBI:15378"/>
        <dbReference type="ChEBI" id="CHEBI:30616"/>
        <dbReference type="ChEBI" id="CHEBI:43474"/>
        <dbReference type="ChEBI" id="CHEBI:49552"/>
        <dbReference type="ChEBI" id="CHEBI:456216"/>
        <dbReference type="EC" id="7.2.2.8"/>
    </reaction>
</comment>
<keyword evidence="7 21" id="KW-0812">Transmembrane</keyword>
<dbReference type="InterPro" id="IPR044492">
    <property type="entry name" value="P_typ_ATPase_HD_dom"/>
</dbReference>
<dbReference type="EMBL" id="CP001734">
    <property type="protein sequence ID" value="ACV69161.1"/>
    <property type="molecule type" value="Genomic_DNA"/>
</dbReference>
<dbReference type="PRINTS" id="PR00943">
    <property type="entry name" value="CUATPASE"/>
</dbReference>
<evidence type="ECO:0000256" key="17">
    <source>
        <dbReference type="ARBA" id="ARBA00023065"/>
    </source>
</evidence>
<dbReference type="PANTHER" id="PTHR43520:SF8">
    <property type="entry name" value="P-TYPE CU(+) TRANSPORTER"/>
    <property type="match status" value="1"/>
</dbReference>
<dbReference type="SUPFAM" id="SSF55008">
    <property type="entry name" value="HMA, heavy metal-associated domain"/>
    <property type="match status" value="2"/>
</dbReference>
<keyword evidence="13" id="KW-0460">Magnesium</keyword>
<evidence type="ECO:0000313" key="24">
    <source>
        <dbReference type="Proteomes" id="UP000001052"/>
    </source>
</evidence>
<dbReference type="AlphaFoldDB" id="C8X414"/>
<dbReference type="Pfam" id="PF00122">
    <property type="entry name" value="E1-E2_ATPase"/>
    <property type="match status" value="1"/>
</dbReference>
<dbReference type="KEGG" id="drt:Dret_1877"/>
<keyword evidence="5 21" id="KW-1003">Cell membrane</keyword>
<evidence type="ECO:0000256" key="10">
    <source>
        <dbReference type="ARBA" id="ARBA00022741"/>
    </source>
</evidence>
<dbReference type="FunFam" id="3.40.50.1000:FF:000144">
    <property type="entry name" value="copper-transporting ATPase 1 isoform X2"/>
    <property type="match status" value="1"/>
</dbReference>
<gene>
    <name evidence="23" type="ordered locus">Dret_1877</name>
</gene>
<dbReference type="Gene3D" id="2.70.150.10">
    <property type="entry name" value="Calcium-transporting ATPase, cytoplasmic transduction domain A"/>
    <property type="match status" value="1"/>
</dbReference>
<dbReference type="RefSeq" id="WP_015752304.1">
    <property type="nucleotide sequence ID" value="NC_013223.1"/>
</dbReference>
<dbReference type="NCBIfam" id="TIGR00003">
    <property type="entry name" value="copper ion binding protein"/>
    <property type="match status" value="2"/>
</dbReference>
<evidence type="ECO:0000256" key="5">
    <source>
        <dbReference type="ARBA" id="ARBA00022475"/>
    </source>
</evidence>
<dbReference type="SUPFAM" id="SSF81653">
    <property type="entry name" value="Calcium ATPase, transduction domain A"/>
    <property type="match status" value="1"/>
</dbReference>
<dbReference type="InterPro" id="IPR018303">
    <property type="entry name" value="ATPase_P-typ_P_site"/>
</dbReference>
<evidence type="ECO:0000256" key="4">
    <source>
        <dbReference type="ARBA" id="ARBA00022448"/>
    </source>
</evidence>
<dbReference type="SUPFAM" id="SSF56784">
    <property type="entry name" value="HAD-like"/>
    <property type="match status" value="1"/>
</dbReference>
<dbReference type="Proteomes" id="UP000001052">
    <property type="component" value="Chromosome"/>
</dbReference>
<dbReference type="InterPro" id="IPR023299">
    <property type="entry name" value="ATPase_P-typ_cyto_dom_N"/>
</dbReference>
<dbReference type="NCBIfam" id="TIGR01511">
    <property type="entry name" value="ATPase-IB1_Cu"/>
    <property type="match status" value="1"/>
</dbReference>
<dbReference type="SUPFAM" id="SSF81665">
    <property type="entry name" value="Calcium ATPase, transmembrane domain M"/>
    <property type="match status" value="1"/>
</dbReference>
<dbReference type="GO" id="GO:0016887">
    <property type="term" value="F:ATP hydrolysis activity"/>
    <property type="evidence" value="ECO:0007669"/>
    <property type="project" value="InterPro"/>
</dbReference>
<dbReference type="GO" id="GO:0005507">
    <property type="term" value="F:copper ion binding"/>
    <property type="evidence" value="ECO:0007669"/>
    <property type="project" value="InterPro"/>
</dbReference>
<evidence type="ECO:0000256" key="8">
    <source>
        <dbReference type="ARBA" id="ARBA00022723"/>
    </source>
</evidence>
<feature type="domain" description="HMA" evidence="22">
    <location>
        <begin position="81"/>
        <end position="147"/>
    </location>
</feature>
<keyword evidence="6" id="KW-0597">Phosphoprotein</keyword>
<keyword evidence="11" id="KW-0187">Copper transport</keyword>